<dbReference type="EMBL" id="MCRJ01000012">
    <property type="protein sequence ID" value="ODN71890.1"/>
    <property type="molecule type" value="Genomic_DNA"/>
</dbReference>
<dbReference type="PANTHER" id="PTHR30055">
    <property type="entry name" value="HTH-TYPE TRANSCRIPTIONAL REGULATOR RUTR"/>
    <property type="match status" value="1"/>
</dbReference>
<feature type="domain" description="HTH tetR-type" evidence="5">
    <location>
        <begin position="12"/>
        <end position="72"/>
    </location>
</feature>
<dbReference type="OrthoDB" id="9802802at2"/>
<name>A0A1E3H6E2_9HYPH</name>
<dbReference type="Pfam" id="PF17935">
    <property type="entry name" value="TetR_C_27"/>
    <property type="match status" value="1"/>
</dbReference>
<dbReference type="InterPro" id="IPR001647">
    <property type="entry name" value="HTH_TetR"/>
</dbReference>
<dbReference type="PATRIC" id="fig|1439726.3.peg.860"/>
<organism evidence="6 7">
    <name type="scientific">Methylobrevis pamukkalensis</name>
    <dbReference type="NCBI Taxonomy" id="1439726"/>
    <lineage>
        <taxon>Bacteria</taxon>
        <taxon>Pseudomonadati</taxon>
        <taxon>Pseudomonadota</taxon>
        <taxon>Alphaproteobacteria</taxon>
        <taxon>Hyphomicrobiales</taxon>
        <taxon>Pleomorphomonadaceae</taxon>
        <taxon>Methylobrevis</taxon>
    </lineage>
</organism>
<dbReference type="InterPro" id="IPR050109">
    <property type="entry name" value="HTH-type_TetR-like_transc_reg"/>
</dbReference>
<evidence type="ECO:0000313" key="7">
    <source>
        <dbReference type="Proteomes" id="UP000094622"/>
    </source>
</evidence>
<dbReference type="Gene3D" id="1.10.357.10">
    <property type="entry name" value="Tetracycline Repressor, domain 2"/>
    <property type="match status" value="1"/>
</dbReference>
<dbReference type="InterPro" id="IPR041478">
    <property type="entry name" value="TetR_C_27"/>
</dbReference>
<accession>A0A1E3H6E2</accession>
<evidence type="ECO:0000259" key="5">
    <source>
        <dbReference type="PROSITE" id="PS50977"/>
    </source>
</evidence>
<dbReference type="PANTHER" id="PTHR30055:SF151">
    <property type="entry name" value="TRANSCRIPTIONAL REGULATORY PROTEIN"/>
    <property type="match status" value="1"/>
</dbReference>
<keyword evidence="7" id="KW-1185">Reference proteome</keyword>
<keyword evidence="1" id="KW-0805">Transcription regulation</keyword>
<gene>
    <name evidence="6" type="ORF">A6302_00822</name>
</gene>
<evidence type="ECO:0000256" key="1">
    <source>
        <dbReference type="ARBA" id="ARBA00023015"/>
    </source>
</evidence>
<protein>
    <submittedName>
        <fullName evidence="6">DNA-binding transcriptional repressor AcrR</fullName>
    </submittedName>
</protein>
<evidence type="ECO:0000256" key="2">
    <source>
        <dbReference type="ARBA" id="ARBA00023125"/>
    </source>
</evidence>
<feature type="DNA-binding region" description="H-T-H motif" evidence="4">
    <location>
        <begin position="35"/>
        <end position="54"/>
    </location>
</feature>
<keyword evidence="2 4" id="KW-0238">DNA-binding</keyword>
<dbReference type="GO" id="GO:0000976">
    <property type="term" value="F:transcription cis-regulatory region binding"/>
    <property type="evidence" value="ECO:0007669"/>
    <property type="project" value="TreeGrafter"/>
</dbReference>
<dbReference type="PROSITE" id="PS50977">
    <property type="entry name" value="HTH_TETR_2"/>
    <property type="match status" value="1"/>
</dbReference>
<evidence type="ECO:0000313" key="6">
    <source>
        <dbReference type="EMBL" id="ODN71890.1"/>
    </source>
</evidence>
<dbReference type="Proteomes" id="UP000094622">
    <property type="component" value="Unassembled WGS sequence"/>
</dbReference>
<dbReference type="RefSeq" id="WP_069305896.1">
    <property type="nucleotide sequence ID" value="NZ_MCRJ01000012.1"/>
</dbReference>
<dbReference type="AlphaFoldDB" id="A0A1E3H6E2"/>
<proteinExistence type="predicted"/>
<keyword evidence="3" id="KW-0804">Transcription</keyword>
<dbReference type="SUPFAM" id="SSF46689">
    <property type="entry name" value="Homeodomain-like"/>
    <property type="match status" value="1"/>
</dbReference>
<reference evidence="6 7" key="1">
    <citation type="submission" date="2016-07" db="EMBL/GenBank/DDBJ databases">
        <title>Draft Genome Sequence of Methylobrevis pamukkalensis PK2.</title>
        <authorList>
            <person name="Vasilenko O.V."/>
            <person name="Doronina N.V."/>
            <person name="Shmareva M.N."/>
            <person name="Tarlachkov S.V."/>
            <person name="Mustakhimov I."/>
            <person name="Trotsenko Y.A."/>
        </authorList>
    </citation>
    <scope>NUCLEOTIDE SEQUENCE [LARGE SCALE GENOMIC DNA]</scope>
    <source>
        <strain evidence="6 7">PK2</strain>
    </source>
</reference>
<dbReference type="InterPro" id="IPR036271">
    <property type="entry name" value="Tet_transcr_reg_TetR-rel_C_sf"/>
</dbReference>
<sequence>MARPMRNRAEPDEVRAAILEVAEEHFRRIGYQKTSVADIAAALKMSPANVYRFFPAKSAIVGAICSRVTAETQALGFAIAASGGTVAERLTRYLVEIHRHNKATLMNDERLHDMVSAAMEENWTAIKAHIEVMRGIVSGLIREGIETGEFAEGDPDLLGHVVKTSFAAFVHPKLIEQCCDQDMEPIARKLVDILVNGLKKRD</sequence>
<dbReference type="Pfam" id="PF00440">
    <property type="entry name" value="TetR_N"/>
    <property type="match status" value="1"/>
</dbReference>
<comment type="caution">
    <text evidence="6">The sequence shown here is derived from an EMBL/GenBank/DDBJ whole genome shotgun (WGS) entry which is preliminary data.</text>
</comment>
<evidence type="ECO:0000256" key="4">
    <source>
        <dbReference type="PROSITE-ProRule" id="PRU00335"/>
    </source>
</evidence>
<evidence type="ECO:0000256" key="3">
    <source>
        <dbReference type="ARBA" id="ARBA00023163"/>
    </source>
</evidence>
<dbReference type="SUPFAM" id="SSF48498">
    <property type="entry name" value="Tetracyclin repressor-like, C-terminal domain"/>
    <property type="match status" value="1"/>
</dbReference>
<dbReference type="GO" id="GO:0003700">
    <property type="term" value="F:DNA-binding transcription factor activity"/>
    <property type="evidence" value="ECO:0007669"/>
    <property type="project" value="TreeGrafter"/>
</dbReference>
<dbReference type="InterPro" id="IPR009057">
    <property type="entry name" value="Homeodomain-like_sf"/>
</dbReference>